<evidence type="ECO:0000256" key="3">
    <source>
        <dbReference type="ARBA" id="ARBA00023163"/>
    </source>
</evidence>
<evidence type="ECO:0000259" key="4">
    <source>
        <dbReference type="PROSITE" id="PS51077"/>
    </source>
</evidence>
<dbReference type="InterPro" id="IPR029016">
    <property type="entry name" value="GAF-like_dom_sf"/>
</dbReference>
<dbReference type="SMART" id="SM00346">
    <property type="entry name" value="HTH_ICLR"/>
    <property type="match status" value="1"/>
</dbReference>
<dbReference type="InterPro" id="IPR036390">
    <property type="entry name" value="WH_DNA-bd_sf"/>
</dbReference>
<keyword evidence="3" id="KW-0804">Transcription</keyword>
<reference evidence="7" key="1">
    <citation type="journal article" date="2019" name="Int. J. Syst. Evol. Microbiol.">
        <title>The Global Catalogue of Microorganisms (GCM) 10K type strain sequencing project: providing services to taxonomists for standard genome sequencing and annotation.</title>
        <authorList>
            <consortium name="The Broad Institute Genomics Platform"/>
            <consortium name="The Broad Institute Genome Sequencing Center for Infectious Disease"/>
            <person name="Wu L."/>
            <person name="Ma J."/>
        </authorList>
    </citation>
    <scope>NUCLEOTIDE SEQUENCE [LARGE SCALE GENOMIC DNA]</scope>
    <source>
        <strain evidence="7">TBRC 1826</strain>
    </source>
</reference>
<feature type="domain" description="HTH iclR-type" evidence="4">
    <location>
        <begin position="10"/>
        <end position="70"/>
    </location>
</feature>
<dbReference type="SUPFAM" id="SSF55781">
    <property type="entry name" value="GAF domain-like"/>
    <property type="match status" value="1"/>
</dbReference>
<dbReference type="Proteomes" id="UP001595847">
    <property type="component" value="Unassembled WGS sequence"/>
</dbReference>
<dbReference type="InterPro" id="IPR014757">
    <property type="entry name" value="Tscrpt_reg_IclR_C"/>
</dbReference>
<protein>
    <submittedName>
        <fullName evidence="6">IclR family transcriptional regulator</fullName>
    </submittedName>
</protein>
<dbReference type="EMBL" id="JBHSBH010000015">
    <property type="protein sequence ID" value="MFC3999366.1"/>
    <property type="molecule type" value="Genomic_DNA"/>
</dbReference>
<dbReference type="Pfam" id="PF09339">
    <property type="entry name" value="HTH_IclR"/>
    <property type="match status" value="1"/>
</dbReference>
<dbReference type="InterPro" id="IPR036388">
    <property type="entry name" value="WH-like_DNA-bd_sf"/>
</dbReference>
<dbReference type="PANTHER" id="PTHR30136">
    <property type="entry name" value="HELIX-TURN-HELIX TRANSCRIPTIONAL REGULATOR, ICLR FAMILY"/>
    <property type="match status" value="1"/>
</dbReference>
<dbReference type="PANTHER" id="PTHR30136:SF35">
    <property type="entry name" value="HTH-TYPE TRANSCRIPTIONAL REGULATOR RV1719"/>
    <property type="match status" value="1"/>
</dbReference>
<dbReference type="PROSITE" id="PS51077">
    <property type="entry name" value="HTH_ICLR"/>
    <property type="match status" value="1"/>
</dbReference>
<dbReference type="Pfam" id="PF01614">
    <property type="entry name" value="IclR_C"/>
    <property type="match status" value="1"/>
</dbReference>
<sequence>MASDQPASTMRSLERAFDVLDVLTRGPVPMRLSEIARRAGLHIATTQRILTVLEGRGYAEKSELGYRVGLAPLFPAHSYLTNNPLSSAAAPVLQELATATGLTSSLFVRSGHDRVVISRVPGARVLRYQLPIGERLPLHAGAGKVLAADMDEADLDDLLTATGTITRVTGEVITHERLRDELARIRREGYTVSVNERAIGVTSVSAAVNDATGRAVAAATVTGLSEEVPEERFAPLVAEVQRAADAITRRLA</sequence>
<dbReference type="Gene3D" id="3.30.450.40">
    <property type="match status" value="1"/>
</dbReference>
<proteinExistence type="predicted"/>
<gene>
    <name evidence="6" type="ORF">ACFOVU_25875</name>
</gene>
<organism evidence="6 7">
    <name type="scientific">Nocardiopsis sediminis</name>
    <dbReference type="NCBI Taxonomy" id="1778267"/>
    <lineage>
        <taxon>Bacteria</taxon>
        <taxon>Bacillati</taxon>
        <taxon>Actinomycetota</taxon>
        <taxon>Actinomycetes</taxon>
        <taxon>Streptosporangiales</taxon>
        <taxon>Nocardiopsidaceae</taxon>
        <taxon>Nocardiopsis</taxon>
    </lineage>
</organism>
<evidence type="ECO:0000313" key="7">
    <source>
        <dbReference type="Proteomes" id="UP001595847"/>
    </source>
</evidence>
<dbReference type="RefSeq" id="WP_378537761.1">
    <property type="nucleotide sequence ID" value="NZ_JBHSBH010000015.1"/>
</dbReference>
<feature type="domain" description="IclR-ED" evidence="5">
    <location>
        <begin position="71"/>
        <end position="252"/>
    </location>
</feature>
<evidence type="ECO:0000256" key="2">
    <source>
        <dbReference type="ARBA" id="ARBA00023125"/>
    </source>
</evidence>
<keyword evidence="2" id="KW-0238">DNA-binding</keyword>
<dbReference type="InterPro" id="IPR050707">
    <property type="entry name" value="HTH_MetabolicPath_Reg"/>
</dbReference>
<comment type="caution">
    <text evidence="6">The sequence shown here is derived from an EMBL/GenBank/DDBJ whole genome shotgun (WGS) entry which is preliminary data.</text>
</comment>
<keyword evidence="1" id="KW-0805">Transcription regulation</keyword>
<dbReference type="SUPFAM" id="SSF46785">
    <property type="entry name" value="Winged helix' DNA-binding domain"/>
    <property type="match status" value="1"/>
</dbReference>
<evidence type="ECO:0000313" key="6">
    <source>
        <dbReference type="EMBL" id="MFC3999366.1"/>
    </source>
</evidence>
<name>A0ABV8FT77_9ACTN</name>
<evidence type="ECO:0000259" key="5">
    <source>
        <dbReference type="PROSITE" id="PS51078"/>
    </source>
</evidence>
<dbReference type="Gene3D" id="1.10.10.10">
    <property type="entry name" value="Winged helix-like DNA-binding domain superfamily/Winged helix DNA-binding domain"/>
    <property type="match status" value="1"/>
</dbReference>
<dbReference type="InterPro" id="IPR005471">
    <property type="entry name" value="Tscrpt_reg_IclR_N"/>
</dbReference>
<dbReference type="PROSITE" id="PS51078">
    <property type="entry name" value="ICLR_ED"/>
    <property type="match status" value="1"/>
</dbReference>
<evidence type="ECO:0000256" key="1">
    <source>
        <dbReference type="ARBA" id="ARBA00023015"/>
    </source>
</evidence>
<keyword evidence="7" id="KW-1185">Reference proteome</keyword>
<accession>A0ABV8FT77</accession>